<evidence type="ECO:0000256" key="1">
    <source>
        <dbReference type="ARBA" id="ARBA00022676"/>
    </source>
</evidence>
<dbReference type="RefSeq" id="WP_281928402.1">
    <property type="nucleotide sequence ID" value="NZ_AP027142.1"/>
</dbReference>
<dbReference type="CDD" id="cd06533">
    <property type="entry name" value="Glyco_transf_WecG_TagA"/>
    <property type="match status" value="1"/>
</dbReference>
<protein>
    <submittedName>
        <fullName evidence="4">UDP-N-acetyl-D-mannosaminuronic acid transferase</fullName>
    </submittedName>
</protein>
<dbReference type="Proteomes" id="UP001317629">
    <property type="component" value="Chromosome"/>
</dbReference>
<gene>
    <name evidence="4" type="ORF">SS37A_25940</name>
</gene>
<feature type="transmembrane region" description="Helical" evidence="3">
    <location>
        <begin position="223"/>
        <end position="242"/>
    </location>
</feature>
<accession>A0ABN6VIB3</accession>
<evidence type="ECO:0000313" key="4">
    <source>
        <dbReference type="EMBL" id="BDV35065.1"/>
    </source>
</evidence>
<evidence type="ECO:0000313" key="5">
    <source>
        <dbReference type="Proteomes" id="UP001317629"/>
    </source>
</evidence>
<proteinExistence type="predicted"/>
<dbReference type="NCBIfam" id="TIGR00696">
    <property type="entry name" value="wecG_tagA_cpsF"/>
    <property type="match status" value="1"/>
</dbReference>
<organism evidence="4 5">
    <name type="scientific">Methylocystis iwaonis</name>
    <dbReference type="NCBI Taxonomy" id="2885079"/>
    <lineage>
        <taxon>Bacteria</taxon>
        <taxon>Pseudomonadati</taxon>
        <taxon>Pseudomonadota</taxon>
        <taxon>Alphaproteobacteria</taxon>
        <taxon>Hyphomicrobiales</taxon>
        <taxon>Methylocystaceae</taxon>
        <taxon>Methylocystis</taxon>
    </lineage>
</organism>
<keyword evidence="2 4" id="KW-0808">Transferase</keyword>
<dbReference type="EMBL" id="AP027142">
    <property type="protein sequence ID" value="BDV35065.1"/>
    <property type="molecule type" value="Genomic_DNA"/>
</dbReference>
<keyword evidence="1" id="KW-0328">Glycosyltransferase</keyword>
<name>A0ABN6VIB3_9HYPH</name>
<reference evidence="4 5" key="1">
    <citation type="journal article" date="2023" name="Int. J. Syst. Evol. Microbiol.">
        <title>Methylocystis iwaonis sp. nov., a type II methane-oxidizing bacterium from surface soil of a rice paddy field in Japan, and emended description of the genus Methylocystis (ex Whittenbury et al. 1970) Bowman et al. 1993.</title>
        <authorList>
            <person name="Kaise H."/>
            <person name="Sawadogo J.B."/>
            <person name="Alam M.S."/>
            <person name="Ueno C."/>
            <person name="Dianou D."/>
            <person name="Shinjo R."/>
            <person name="Asakawa S."/>
        </authorList>
    </citation>
    <scope>NUCLEOTIDE SEQUENCE [LARGE SCALE GENOMIC DNA]</scope>
    <source>
        <strain evidence="4 5">SS37A-Re</strain>
    </source>
</reference>
<dbReference type="PANTHER" id="PTHR34136:SF1">
    <property type="entry name" value="UDP-N-ACETYL-D-MANNOSAMINURONIC ACID TRANSFERASE"/>
    <property type="match status" value="1"/>
</dbReference>
<dbReference type="PANTHER" id="PTHR34136">
    <property type="match status" value="1"/>
</dbReference>
<keyword evidence="3" id="KW-0812">Transmembrane</keyword>
<keyword evidence="3" id="KW-1133">Transmembrane helix</keyword>
<keyword evidence="5" id="KW-1185">Reference proteome</keyword>
<sequence length="249" mass="27776">MPNELILGPIRVEHLTVDAALKQLDEALEKDSPKRVAFCNAHCVSQALFDPTYRAALSRMLLFNDGVALDIASRLITGKPFPANLNGTDFIPAFLAKSKHSLRIALLGGKPGVAHRAAKSLAARYPRHQVVFVRNGYFSAEQEREIVALIAKEAPDVLLVAMGNPLQELFMHRNAQALNCKLVFGVGALLDFLSESMPRAPFWMRKARLEWLFRLKNEPRRLMARYTVGAITFAWAVLVFRIKATLDSP</sequence>
<dbReference type="Pfam" id="PF03808">
    <property type="entry name" value="Glyco_tran_WecG"/>
    <property type="match status" value="1"/>
</dbReference>
<evidence type="ECO:0000256" key="2">
    <source>
        <dbReference type="ARBA" id="ARBA00022679"/>
    </source>
</evidence>
<evidence type="ECO:0000256" key="3">
    <source>
        <dbReference type="SAM" id="Phobius"/>
    </source>
</evidence>
<keyword evidence="3" id="KW-0472">Membrane</keyword>
<dbReference type="GO" id="GO:0016740">
    <property type="term" value="F:transferase activity"/>
    <property type="evidence" value="ECO:0007669"/>
    <property type="project" value="UniProtKB-KW"/>
</dbReference>
<dbReference type="InterPro" id="IPR004629">
    <property type="entry name" value="WecG_TagA_CpsF"/>
</dbReference>